<feature type="region of interest" description="Disordered" evidence="1">
    <location>
        <begin position="135"/>
        <end position="157"/>
    </location>
</feature>
<name>R0L1C2_ANAPL</name>
<evidence type="ECO:0000313" key="3">
    <source>
        <dbReference type="Proteomes" id="UP000296049"/>
    </source>
</evidence>
<evidence type="ECO:0000256" key="1">
    <source>
        <dbReference type="SAM" id="MobiDB-lite"/>
    </source>
</evidence>
<accession>R0L1C2</accession>
<dbReference type="AlphaFoldDB" id="R0L1C2"/>
<evidence type="ECO:0000313" key="2">
    <source>
        <dbReference type="EMBL" id="EOA94067.1"/>
    </source>
</evidence>
<dbReference type="Proteomes" id="UP000296049">
    <property type="component" value="Unassembled WGS sequence"/>
</dbReference>
<reference evidence="3" key="1">
    <citation type="journal article" date="2013" name="Nat. Genet.">
        <title>The duck genome and transcriptome provide insight into an avian influenza virus reservoir species.</title>
        <authorList>
            <person name="Huang Y."/>
            <person name="Li Y."/>
            <person name="Burt D.W."/>
            <person name="Chen H."/>
            <person name="Zhang Y."/>
            <person name="Qian W."/>
            <person name="Kim H."/>
            <person name="Gan S."/>
            <person name="Zhao Y."/>
            <person name="Li J."/>
            <person name="Yi K."/>
            <person name="Feng H."/>
            <person name="Zhu P."/>
            <person name="Li B."/>
            <person name="Liu Q."/>
            <person name="Fairley S."/>
            <person name="Magor K.E."/>
            <person name="Du Z."/>
            <person name="Hu X."/>
            <person name="Goodman L."/>
            <person name="Tafer H."/>
            <person name="Vignal A."/>
            <person name="Lee T."/>
            <person name="Kim K.W."/>
            <person name="Sheng Z."/>
            <person name="An Y."/>
            <person name="Searle S."/>
            <person name="Herrero J."/>
            <person name="Groenen M.A."/>
            <person name="Crooijmans R.P."/>
            <person name="Faraut T."/>
            <person name="Cai Q."/>
            <person name="Webster R.G."/>
            <person name="Aldridge J.R."/>
            <person name="Warren W.C."/>
            <person name="Bartschat S."/>
            <person name="Kehr S."/>
            <person name="Marz M."/>
            <person name="Stadler P.F."/>
            <person name="Smith J."/>
            <person name="Kraus R.H."/>
            <person name="Zhao Y."/>
            <person name="Ren L."/>
            <person name="Fei J."/>
            <person name="Morisson M."/>
            <person name="Kaiser P."/>
            <person name="Griffin D.K."/>
            <person name="Rao M."/>
            <person name="Pitel F."/>
            <person name="Wang J."/>
            <person name="Li N."/>
        </authorList>
    </citation>
    <scope>NUCLEOTIDE SEQUENCE [LARGE SCALE GENOMIC DNA]</scope>
</reference>
<protein>
    <submittedName>
        <fullName evidence="2">Uncharacterized protein</fullName>
    </submittedName>
</protein>
<organism evidence="2 3">
    <name type="scientific">Anas platyrhynchos</name>
    <name type="common">Mallard</name>
    <name type="synonym">Anas boschas</name>
    <dbReference type="NCBI Taxonomy" id="8839"/>
    <lineage>
        <taxon>Eukaryota</taxon>
        <taxon>Metazoa</taxon>
        <taxon>Chordata</taxon>
        <taxon>Craniata</taxon>
        <taxon>Vertebrata</taxon>
        <taxon>Euteleostomi</taxon>
        <taxon>Archelosauria</taxon>
        <taxon>Archosauria</taxon>
        <taxon>Dinosauria</taxon>
        <taxon>Saurischia</taxon>
        <taxon>Theropoda</taxon>
        <taxon>Coelurosauria</taxon>
        <taxon>Aves</taxon>
        <taxon>Neognathae</taxon>
        <taxon>Galloanserae</taxon>
        <taxon>Anseriformes</taxon>
        <taxon>Anatidae</taxon>
        <taxon>Anatinae</taxon>
        <taxon>Anas</taxon>
    </lineage>
</organism>
<sequence length="252" mass="27103">MLMVFASFDKHQSSPCDSIEYEEEMMENMVCVSPIRGQIGEDALFRLNVSPSKHLLVLVGTKRPCQTVGLAKPGAVPSCRPYGVVRHAKRSPAALVLTANRESEERQNHTKPKKLNTAFQGSCTTAEVKAIRQGEGRAQAPLESPVPLHADRETSRGPAPGLLAATLALNPPSSAPIAAEATVEPEDSSEAYLRFVFKALLQEDMVQTDGCFAMGVPLSFPPSEPFFQPLGAHESKILNKGAATGALLSPWN</sequence>
<proteinExistence type="predicted"/>
<gene>
    <name evidence="2" type="ORF">Anapl_13048</name>
</gene>
<dbReference type="EMBL" id="KB745055">
    <property type="protein sequence ID" value="EOA94067.1"/>
    <property type="molecule type" value="Genomic_DNA"/>
</dbReference>
<keyword evidence="3" id="KW-1185">Reference proteome</keyword>